<evidence type="ECO:0000256" key="2">
    <source>
        <dbReference type="SAM" id="Phobius"/>
    </source>
</evidence>
<protein>
    <submittedName>
        <fullName evidence="3">Uncharacterized protein</fullName>
    </submittedName>
</protein>
<accession>A0A1I1Z9Q8</accession>
<dbReference type="STRING" id="54.SAMN02745121_03706"/>
<feature type="transmembrane region" description="Helical" evidence="2">
    <location>
        <begin position="59"/>
        <end position="81"/>
    </location>
</feature>
<evidence type="ECO:0000256" key="1">
    <source>
        <dbReference type="SAM" id="MobiDB-lite"/>
    </source>
</evidence>
<feature type="compositionally biased region" description="Polar residues" evidence="1">
    <location>
        <begin position="136"/>
        <end position="147"/>
    </location>
</feature>
<feature type="transmembrane region" description="Helical" evidence="2">
    <location>
        <begin position="7"/>
        <end position="29"/>
    </location>
</feature>
<keyword evidence="2" id="KW-0812">Transmembrane</keyword>
<organism evidence="3 4">
    <name type="scientific">Nannocystis exedens</name>
    <dbReference type="NCBI Taxonomy" id="54"/>
    <lineage>
        <taxon>Bacteria</taxon>
        <taxon>Pseudomonadati</taxon>
        <taxon>Myxococcota</taxon>
        <taxon>Polyangia</taxon>
        <taxon>Nannocystales</taxon>
        <taxon>Nannocystaceae</taxon>
        <taxon>Nannocystis</taxon>
    </lineage>
</organism>
<evidence type="ECO:0000313" key="3">
    <source>
        <dbReference type="EMBL" id="SFE28417.1"/>
    </source>
</evidence>
<proteinExistence type="predicted"/>
<reference evidence="4" key="1">
    <citation type="submission" date="2016-10" db="EMBL/GenBank/DDBJ databases">
        <authorList>
            <person name="Varghese N."/>
            <person name="Submissions S."/>
        </authorList>
    </citation>
    <scope>NUCLEOTIDE SEQUENCE [LARGE SCALE GENOMIC DNA]</scope>
    <source>
        <strain evidence="4">ATCC 25963</strain>
    </source>
</reference>
<keyword evidence="4" id="KW-1185">Reference proteome</keyword>
<evidence type="ECO:0000313" key="4">
    <source>
        <dbReference type="Proteomes" id="UP000199400"/>
    </source>
</evidence>
<feature type="region of interest" description="Disordered" evidence="1">
    <location>
        <begin position="136"/>
        <end position="157"/>
    </location>
</feature>
<sequence length="157" mass="17152">MSLLGKVYLLVSLILLALGLVWTIVTLGANTGWVEVVLYLPAADLSPSLVRRRFEVHSAALMAGWVATAALLAVAAIRAPFRIRAAAIAQRRTRELEREVLELRTLPLRQEDEDELLAREAHLSDTRRPVMLGASAQSMAATRSWSGSPARREGDVG</sequence>
<dbReference type="AlphaFoldDB" id="A0A1I1Z9Q8"/>
<gene>
    <name evidence="3" type="ORF">SAMN02745121_03706</name>
</gene>
<keyword evidence="2" id="KW-1133">Transmembrane helix</keyword>
<dbReference type="RefSeq" id="WP_096332755.1">
    <property type="nucleotide sequence ID" value="NZ_FOMX01000011.1"/>
</dbReference>
<name>A0A1I1Z9Q8_9BACT</name>
<dbReference type="Proteomes" id="UP000199400">
    <property type="component" value="Unassembled WGS sequence"/>
</dbReference>
<keyword evidence="2" id="KW-0472">Membrane</keyword>
<dbReference type="EMBL" id="FOMX01000011">
    <property type="protein sequence ID" value="SFE28417.1"/>
    <property type="molecule type" value="Genomic_DNA"/>
</dbReference>